<evidence type="ECO:0000313" key="4">
    <source>
        <dbReference type="Proteomes" id="UP001390339"/>
    </source>
</evidence>
<dbReference type="EMBL" id="JAPCWZ010000004">
    <property type="protein sequence ID" value="KAK8868374.1"/>
    <property type="molecule type" value="Genomic_DNA"/>
</dbReference>
<evidence type="ECO:0000256" key="1">
    <source>
        <dbReference type="SAM" id="Phobius"/>
    </source>
</evidence>
<evidence type="ECO:0000313" key="3">
    <source>
        <dbReference type="EMBL" id="KAK8868374.1"/>
    </source>
</evidence>
<name>A0ABR2IUU0_9PEZI</name>
<feature type="transmembrane region" description="Helical" evidence="1">
    <location>
        <begin position="143"/>
        <end position="162"/>
    </location>
</feature>
<sequence>MGLSPGSDNTPNTAVNEVDESNLNPVIQLTTWLLISLTSLMLGFRLMTRFFIKGNMRFTLEDGLIITAYILSLGESSTMIIPESRVFGRDSSQISDHDLESGLRAGYARDMLFVLCIGVSKLSASISMFTLSPDRTHRAMSIVLITLIALFAISGLLAIAFQCGLRRPWKVDAAACPAQQPISAFVAGNSIATDAALCVLPALIILPLHMPMKTRLGILAFYSTRALAIVAISFQLYYVPRLVEDNYTLRAAPYYICMQLAQFASISTACVVYFWPLMQSLQSGIMQVNNTSLVSHYPLATLSRSTQKESDSAVTTSSDRKGYTRITRDVSAEFANTANR</sequence>
<keyword evidence="1" id="KW-1133">Transmembrane helix</keyword>
<feature type="transmembrane region" description="Helical" evidence="1">
    <location>
        <begin position="252"/>
        <end position="275"/>
    </location>
</feature>
<accession>A0ABR2IUU0</accession>
<dbReference type="Pfam" id="PF20684">
    <property type="entry name" value="Fung_rhodopsin"/>
    <property type="match status" value="1"/>
</dbReference>
<reference evidence="3 4" key="1">
    <citation type="journal article" date="2024" name="IMA Fungus">
        <title>Apiospora arundinis, a panoply of carbohydrate-active enzymes and secondary metabolites.</title>
        <authorList>
            <person name="Sorensen T."/>
            <person name="Petersen C."/>
            <person name="Muurmann A.T."/>
            <person name="Christiansen J.V."/>
            <person name="Brundto M.L."/>
            <person name="Overgaard C.K."/>
            <person name="Boysen A.T."/>
            <person name="Wollenberg R.D."/>
            <person name="Larsen T.O."/>
            <person name="Sorensen J.L."/>
            <person name="Nielsen K.L."/>
            <person name="Sondergaard T.E."/>
        </authorList>
    </citation>
    <scope>NUCLEOTIDE SEQUENCE [LARGE SCALE GENOMIC DNA]</scope>
    <source>
        <strain evidence="3 4">AAU 773</strain>
    </source>
</reference>
<feature type="transmembrane region" description="Helical" evidence="1">
    <location>
        <begin position="182"/>
        <end position="206"/>
    </location>
</feature>
<feature type="transmembrane region" description="Helical" evidence="1">
    <location>
        <begin position="32"/>
        <end position="52"/>
    </location>
</feature>
<keyword evidence="4" id="KW-1185">Reference proteome</keyword>
<proteinExistence type="predicted"/>
<protein>
    <recommendedName>
        <fullName evidence="2">Rhodopsin domain-containing protein</fullName>
    </recommendedName>
</protein>
<organism evidence="3 4">
    <name type="scientific">Apiospora arundinis</name>
    <dbReference type="NCBI Taxonomy" id="335852"/>
    <lineage>
        <taxon>Eukaryota</taxon>
        <taxon>Fungi</taxon>
        <taxon>Dikarya</taxon>
        <taxon>Ascomycota</taxon>
        <taxon>Pezizomycotina</taxon>
        <taxon>Sordariomycetes</taxon>
        <taxon>Xylariomycetidae</taxon>
        <taxon>Amphisphaeriales</taxon>
        <taxon>Apiosporaceae</taxon>
        <taxon>Apiospora</taxon>
    </lineage>
</organism>
<dbReference type="PANTHER" id="PTHR38794:SF1">
    <property type="entry name" value="INTEGRAL MEMBRANE PROTEIN"/>
    <property type="match status" value="1"/>
</dbReference>
<dbReference type="Proteomes" id="UP001390339">
    <property type="component" value="Unassembled WGS sequence"/>
</dbReference>
<keyword evidence="1" id="KW-0812">Transmembrane</keyword>
<gene>
    <name evidence="3" type="ORF">PGQ11_006952</name>
</gene>
<feature type="transmembrane region" description="Helical" evidence="1">
    <location>
        <begin position="111"/>
        <end position="131"/>
    </location>
</feature>
<keyword evidence="1" id="KW-0472">Membrane</keyword>
<dbReference type="PANTHER" id="PTHR38794">
    <property type="entry name" value="INTEGRAL MEMBRANE PROTEIN"/>
    <property type="match status" value="1"/>
</dbReference>
<dbReference type="InterPro" id="IPR049326">
    <property type="entry name" value="Rhodopsin_dom_fungi"/>
</dbReference>
<comment type="caution">
    <text evidence="3">The sequence shown here is derived from an EMBL/GenBank/DDBJ whole genome shotgun (WGS) entry which is preliminary data.</text>
</comment>
<evidence type="ECO:0000259" key="2">
    <source>
        <dbReference type="Pfam" id="PF20684"/>
    </source>
</evidence>
<feature type="transmembrane region" description="Helical" evidence="1">
    <location>
        <begin position="218"/>
        <end position="240"/>
    </location>
</feature>
<feature type="domain" description="Rhodopsin" evidence="2">
    <location>
        <begin position="45"/>
        <end position="279"/>
    </location>
</feature>